<feature type="transmembrane region" description="Helical" evidence="1">
    <location>
        <begin position="126"/>
        <end position="150"/>
    </location>
</feature>
<proteinExistence type="predicted"/>
<name>A0AAD7WW82_9TELE</name>
<dbReference type="EMBL" id="JAINUG010000023">
    <property type="protein sequence ID" value="KAJ8411300.1"/>
    <property type="molecule type" value="Genomic_DNA"/>
</dbReference>
<comment type="caution">
    <text evidence="2">The sequence shown here is derived from an EMBL/GenBank/DDBJ whole genome shotgun (WGS) entry which is preliminary data.</text>
</comment>
<evidence type="ECO:0000313" key="3">
    <source>
        <dbReference type="Proteomes" id="UP001221898"/>
    </source>
</evidence>
<dbReference type="AlphaFoldDB" id="A0AAD7WW82"/>
<organism evidence="2 3">
    <name type="scientific">Aldrovandia affinis</name>
    <dbReference type="NCBI Taxonomy" id="143900"/>
    <lineage>
        <taxon>Eukaryota</taxon>
        <taxon>Metazoa</taxon>
        <taxon>Chordata</taxon>
        <taxon>Craniata</taxon>
        <taxon>Vertebrata</taxon>
        <taxon>Euteleostomi</taxon>
        <taxon>Actinopterygii</taxon>
        <taxon>Neopterygii</taxon>
        <taxon>Teleostei</taxon>
        <taxon>Notacanthiformes</taxon>
        <taxon>Halosauridae</taxon>
        <taxon>Aldrovandia</taxon>
    </lineage>
</organism>
<keyword evidence="3" id="KW-1185">Reference proteome</keyword>
<keyword evidence="1" id="KW-0472">Membrane</keyword>
<gene>
    <name evidence="2" type="ORF">AAFF_G00173060</name>
</gene>
<sequence>MCLKNITGTCGFEAKPPASRLNKLQADRQRREVPTAYQGHLPSVEDPAAAPAAMSYCQRQCVSAPVVALHVAVLAQLLFALLVEHAEFVRSGDVLISPFHFCVRGPGGMECHVAPSRSVSRLLQDLLVVCVYAPVVLVQFSALAYVFAVFYADGAILRCSMACQAVSCGATLFGLSAFLATHWSHVQGAGLTLSFYLSACSCVEMAAGTALSWLGREGIEHGKETAEPERLVNGRRRRRTGVACSSERDSRRARAGSFTVISWCARYVQALSPVAWGPTARHGSSSSATVIITIVSAPRYKLRGLNPCQWIKHDGPSVTPWIGRRARASRREPLCRAGSCNGVTLGKLRPLLMDARWCSKVQSCSLGWMQVLWMWGHTAVDLVSE</sequence>
<feature type="transmembrane region" description="Helical" evidence="1">
    <location>
        <begin position="62"/>
        <end position="83"/>
    </location>
</feature>
<protein>
    <recommendedName>
        <fullName evidence="4">Transmembrane protein</fullName>
    </recommendedName>
</protein>
<evidence type="ECO:0000313" key="2">
    <source>
        <dbReference type="EMBL" id="KAJ8411300.1"/>
    </source>
</evidence>
<keyword evidence="1" id="KW-1133">Transmembrane helix</keyword>
<reference evidence="2" key="1">
    <citation type="journal article" date="2023" name="Science">
        <title>Genome structures resolve the early diversification of teleost fishes.</title>
        <authorList>
            <person name="Parey E."/>
            <person name="Louis A."/>
            <person name="Montfort J."/>
            <person name="Bouchez O."/>
            <person name="Roques C."/>
            <person name="Iampietro C."/>
            <person name="Lluch J."/>
            <person name="Castinel A."/>
            <person name="Donnadieu C."/>
            <person name="Desvignes T."/>
            <person name="Floi Bucao C."/>
            <person name="Jouanno E."/>
            <person name="Wen M."/>
            <person name="Mejri S."/>
            <person name="Dirks R."/>
            <person name="Jansen H."/>
            <person name="Henkel C."/>
            <person name="Chen W.J."/>
            <person name="Zahm M."/>
            <person name="Cabau C."/>
            <person name="Klopp C."/>
            <person name="Thompson A.W."/>
            <person name="Robinson-Rechavi M."/>
            <person name="Braasch I."/>
            <person name="Lecointre G."/>
            <person name="Bobe J."/>
            <person name="Postlethwait J.H."/>
            <person name="Berthelot C."/>
            <person name="Roest Crollius H."/>
            <person name="Guiguen Y."/>
        </authorList>
    </citation>
    <scope>NUCLEOTIDE SEQUENCE</scope>
    <source>
        <strain evidence="2">NC1722</strain>
    </source>
</reference>
<evidence type="ECO:0008006" key="4">
    <source>
        <dbReference type="Google" id="ProtNLM"/>
    </source>
</evidence>
<evidence type="ECO:0000256" key="1">
    <source>
        <dbReference type="SAM" id="Phobius"/>
    </source>
</evidence>
<feature type="transmembrane region" description="Helical" evidence="1">
    <location>
        <begin position="162"/>
        <end position="183"/>
    </location>
</feature>
<accession>A0AAD7WW82</accession>
<keyword evidence="1" id="KW-0812">Transmembrane</keyword>
<dbReference type="Proteomes" id="UP001221898">
    <property type="component" value="Unassembled WGS sequence"/>
</dbReference>